<evidence type="ECO:0000256" key="1">
    <source>
        <dbReference type="SAM" id="MobiDB-lite"/>
    </source>
</evidence>
<organism evidence="3 4">
    <name type="scientific">Stereocaulon virgatum</name>
    <dbReference type="NCBI Taxonomy" id="373712"/>
    <lineage>
        <taxon>Eukaryota</taxon>
        <taxon>Fungi</taxon>
        <taxon>Dikarya</taxon>
        <taxon>Ascomycota</taxon>
        <taxon>Pezizomycotina</taxon>
        <taxon>Lecanoromycetes</taxon>
        <taxon>OSLEUM clade</taxon>
        <taxon>Lecanoromycetidae</taxon>
        <taxon>Lecanorales</taxon>
        <taxon>Lecanorineae</taxon>
        <taxon>Stereocaulaceae</taxon>
        <taxon>Stereocaulon</taxon>
    </lineage>
</organism>
<dbReference type="InterPro" id="IPR011935">
    <property type="entry name" value="CHP02231"/>
</dbReference>
<name>A0ABR4A525_9LECA</name>
<evidence type="ECO:0000313" key="3">
    <source>
        <dbReference type="EMBL" id="KAL2040925.1"/>
    </source>
</evidence>
<dbReference type="Proteomes" id="UP001590950">
    <property type="component" value="Unassembled WGS sequence"/>
</dbReference>
<dbReference type="Pfam" id="PF13600">
    <property type="entry name" value="DUF4140"/>
    <property type="match status" value="1"/>
</dbReference>
<dbReference type="PANTHER" id="PTHR31005:SF8">
    <property type="entry name" value="DUF4139 DOMAIN-CONTAINING PROTEIN"/>
    <property type="match status" value="1"/>
</dbReference>
<gene>
    <name evidence="3" type="ORF">N7G274_006383</name>
</gene>
<dbReference type="EMBL" id="JBEFKJ010000019">
    <property type="protein sequence ID" value="KAL2040925.1"/>
    <property type="molecule type" value="Genomic_DNA"/>
</dbReference>
<dbReference type="PANTHER" id="PTHR31005">
    <property type="entry name" value="DUF4139 DOMAIN-CONTAINING PROTEIN"/>
    <property type="match status" value="1"/>
</dbReference>
<accession>A0ABR4A525</accession>
<feature type="domain" description="DUF4140" evidence="2">
    <location>
        <begin position="21"/>
        <end position="145"/>
    </location>
</feature>
<protein>
    <recommendedName>
        <fullName evidence="2">DUF4140 domain-containing protein</fullName>
    </recommendedName>
</protein>
<reference evidence="3 4" key="1">
    <citation type="submission" date="2024-09" db="EMBL/GenBank/DDBJ databases">
        <title>Rethinking Asexuality: The Enigmatic Case of Functional Sexual Genes in Lepraria (Stereocaulaceae).</title>
        <authorList>
            <person name="Doellman M."/>
            <person name="Sun Y."/>
            <person name="Barcenas-Pena A."/>
            <person name="Lumbsch H.T."/>
            <person name="Grewe F."/>
        </authorList>
    </citation>
    <scope>NUCLEOTIDE SEQUENCE [LARGE SCALE GENOMIC DNA]</scope>
    <source>
        <strain evidence="3 4">Mercado 3170</strain>
    </source>
</reference>
<dbReference type="InterPro" id="IPR025554">
    <property type="entry name" value="DUF4140"/>
</dbReference>
<feature type="region of interest" description="Disordered" evidence="1">
    <location>
        <begin position="117"/>
        <end position="136"/>
    </location>
</feature>
<evidence type="ECO:0000313" key="4">
    <source>
        <dbReference type="Proteomes" id="UP001590950"/>
    </source>
</evidence>
<comment type="caution">
    <text evidence="3">The sequence shown here is derived from an EMBL/GenBank/DDBJ whole genome shotgun (WGS) entry which is preliminary data.</text>
</comment>
<sequence length="171" mass="19102">MAEANTHEQDFTIRNLLTRSATLYPARVQVMPDIDDITRYPGTNEITIYGLAPTADESSIKVGGKSSATITDRQIEHMPNRELFEDVCPLESDDEDIEQPDDEGTVSDAESELIRTLNKKSAQNEESLEIAREGKTSASSRLAILENSSRNLEKDRPVELEVCVLAYSKER</sequence>
<keyword evidence="4" id="KW-1185">Reference proteome</keyword>
<proteinExistence type="predicted"/>
<evidence type="ECO:0000259" key="2">
    <source>
        <dbReference type="Pfam" id="PF13600"/>
    </source>
</evidence>